<dbReference type="SMART" id="SM00347">
    <property type="entry name" value="HTH_MARR"/>
    <property type="match status" value="1"/>
</dbReference>
<dbReference type="RefSeq" id="WP_344381369.1">
    <property type="nucleotide sequence ID" value="NZ_BAAATA010000002.1"/>
</dbReference>
<evidence type="ECO:0000259" key="2">
    <source>
        <dbReference type="PROSITE" id="PS50995"/>
    </source>
</evidence>
<dbReference type="InterPro" id="IPR036390">
    <property type="entry name" value="WH_DNA-bd_sf"/>
</dbReference>
<evidence type="ECO:0000256" key="1">
    <source>
        <dbReference type="SAM" id="MobiDB-lite"/>
    </source>
</evidence>
<dbReference type="InterPro" id="IPR036388">
    <property type="entry name" value="WH-like_DNA-bd_sf"/>
</dbReference>
<proteinExistence type="predicted"/>
<evidence type="ECO:0000313" key="3">
    <source>
        <dbReference type="EMBL" id="GAA2471711.1"/>
    </source>
</evidence>
<dbReference type="Gene3D" id="1.10.10.10">
    <property type="entry name" value="Winged helix-like DNA-binding domain superfamily/Winged helix DNA-binding domain"/>
    <property type="match status" value="1"/>
</dbReference>
<gene>
    <name evidence="3" type="ORF">GCM10010406_04220</name>
</gene>
<dbReference type="PROSITE" id="PS50995">
    <property type="entry name" value="HTH_MARR_2"/>
    <property type="match status" value="1"/>
</dbReference>
<name>A0ABN3KTY4_9ACTN</name>
<comment type="caution">
    <text evidence="3">The sequence shown here is derived from an EMBL/GenBank/DDBJ whole genome shotgun (WGS) entry which is preliminary data.</text>
</comment>
<accession>A0ABN3KTY4</accession>
<evidence type="ECO:0000313" key="4">
    <source>
        <dbReference type="Proteomes" id="UP001501358"/>
    </source>
</evidence>
<sequence>MDDADDVDDRELITWWGLVVEAHARTGRLVTEDLGIDVALPGPWLEVLLRLLRSPERRLTMTRLANEVSLTSGGFTKFADRLVRAGLLERQACATDRRVTYVALTPEGVALAERAQERHAQALRRHFLGPLGAEDAATLARIMRRLRDASTARLAAGHGAGNGAAGQETAVPGDD</sequence>
<keyword evidence="4" id="KW-1185">Reference proteome</keyword>
<organism evidence="3 4">
    <name type="scientific">Streptomyces thermolineatus</name>
    <dbReference type="NCBI Taxonomy" id="44033"/>
    <lineage>
        <taxon>Bacteria</taxon>
        <taxon>Bacillati</taxon>
        <taxon>Actinomycetota</taxon>
        <taxon>Actinomycetes</taxon>
        <taxon>Kitasatosporales</taxon>
        <taxon>Streptomycetaceae</taxon>
        <taxon>Streptomyces</taxon>
    </lineage>
</organism>
<dbReference type="PANTHER" id="PTHR33164:SF43">
    <property type="entry name" value="HTH-TYPE TRANSCRIPTIONAL REPRESSOR YETL"/>
    <property type="match status" value="1"/>
</dbReference>
<dbReference type="PANTHER" id="PTHR33164">
    <property type="entry name" value="TRANSCRIPTIONAL REGULATOR, MARR FAMILY"/>
    <property type="match status" value="1"/>
</dbReference>
<dbReference type="Proteomes" id="UP001501358">
    <property type="component" value="Unassembled WGS sequence"/>
</dbReference>
<dbReference type="PRINTS" id="PR00598">
    <property type="entry name" value="HTHMARR"/>
</dbReference>
<reference evidence="3 4" key="1">
    <citation type="journal article" date="2019" name="Int. J. Syst. Evol. Microbiol.">
        <title>The Global Catalogue of Microorganisms (GCM) 10K type strain sequencing project: providing services to taxonomists for standard genome sequencing and annotation.</title>
        <authorList>
            <consortium name="The Broad Institute Genomics Platform"/>
            <consortium name="The Broad Institute Genome Sequencing Center for Infectious Disease"/>
            <person name="Wu L."/>
            <person name="Ma J."/>
        </authorList>
    </citation>
    <scope>NUCLEOTIDE SEQUENCE [LARGE SCALE GENOMIC DNA]</scope>
    <source>
        <strain evidence="3 4">JCM 6307</strain>
    </source>
</reference>
<feature type="region of interest" description="Disordered" evidence="1">
    <location>
        <begin position="156"/>
        <end position="175"/>
    </location>
</feature>
<dbReference type="InterPro" id="IPR000835">
    <property type="entry name" value="HTH_MarR-typ"/>
</dbReference>
<dbReference type="InterPro" id="IPR039422">
    <property type="entry name" value="MarR/SlyA-like"/>
</dbReference>
<dbReference type="EMBL" id="BAAATA010000002">
    <property type="protein sequence ID" value="GAA2471711.1"/>
    <property type="molecule type" value="Genomic_DNA"/>
</dbReference>
<feature type="domain" description="HTH marR-type" evidence="2">
    <location>
        <begin position="1"/>
        <end position="148"/>
    </location>
</feature>
<protein>
    <submittedName>
        <fullName evidence="3">MarR family transcriptional regulator</fullName>
    </submittedName>
</protein>
<dbReference type="SUPFAM" id="SSF46785">
    <property type="entry name" value="Winged helix' DNA-binding domain"/>
    <property type="match status" value="1"/>
</dbReference>
<dbReference type="Pfam" id="PF12802">
    <property type="entry name" value="MarR_2"/>
    <property type="match status" value="1"/>
</dbReference>